<dbReference type="SUPFAM" id="SSF48403">
    <property type="entry name" value="Ankyrin repeat"/>
    <property type="match status" value="1"/>
</dbReference>
<proteinExistence type="predicted"/>
<gene>
    <name evidence="1" type="ORF">PACLA_8A051067</name>
</gene>
<dbReference type="OrthoDB" id="20872at2759"/>
<dbReference type="PROSITE" id="PS50297">
    <property type="entry name" value="ANK_REP_REGION"/>
    <property type="match status" value="1"/>
</dbReference>
<dbReference type="PROSITE" id="PS50088">
    <property type="entry name" value="ANK_REPEAT"/>
    <property type="match status" value="1"/>
</dbReference>
<dbReference type="Proteomes" id="UP001152795">
    <property type="component" value="Unassembled WGS sequence"/>
</dbReference>
<evidence type="ECO:0000313" key="1">
    <source>
        <dbReference type="EMBL" id="CAB3997121.1"/>
    </source>
</evidence>
<accession>A0A7D9E0I6</accession>
<name>A0A7D9E0I6_PARCT</name>
<dbReference type="Gene3D" id="1.25.40.20">
    <property type="entry name" value="Ankyrin repeat-containing domain"/>
    <property type="match status" value="1"/>
</dbReference>
<dbReference type="SMART" id="SM00248">
    <property type="entry name" value="ANK"/>
    <property type="match status" value="2"/>
</dbReference>
<dbReference type="EMBL" id="CACRXK020003028">
    <property type="protein sequence ID" value="CAB3997121.1"/>
    <property type="molecule type" value="Genomic_DNA"/>
</dbReference>
<keyword evidence="2" id="KW-1185">Reference proteome</keyword>
<protein>
    <submittedName>
        <fullName evidence="1">Ankyrin repeat PH and SEC7 domain containing</fullName>
    </submittedName>
</protein>
<comment type="caution">
    <text evidence="1">The sequence shown here is derived from an EMBL/GenBank/DDBJ whole genome shotgun (WGS) entry which is preliminary data.</text>
</comment>
<dbReference type="Pfam" id="PF12796">
    <property type="entry name" value="Ank_2"/>
    <property type="match status" value="1"/>
</dbReference>
<reference evidence="1" key="1">
    <citation type="submission" date="2020-04" db="EMBL/GenBank/DDBJ databases">
        <authorList>
            <person name="Alioto T."/>
            <person name="Alioto T."/>
            <person name="Gomez Garrido J."/>
        </authorList>
    </citation>
    <scope>NUCLEOTIDE SEQUENCE</scope>
    <source>
        <strain evidence="1">A484AB</strain>
    </source>
</reference>
<dbReference type="InterPro" id="IPR002110">
    <property type="entry name" value="Ankyrin_rpt"/>
</dbReference>
<sequence length="157" mass="17464">MTDYKSFSWTDLRANVGLEGVNKELDERTSGIFKTLRDITSMTMSTSNVELYNKVKEFRGTWYPATDQYDRTVLHLAALNGNTKLVVGLINSGAHINARDGIGQTAVTLALLKEHFNTAKKLIEIGASLQNELFVDTIPPLEVAKVKENEHLHGCID</sequence>
<dbReference type="AlphaFoldDB" id="A0A7D9E0I6"/>
<dbReference type="InterPro" id="IPR036770">
    <property type="entry name" value="Ankyrin_rpt-contain_sf"/>
</dbReference>
<organism evidence="1 2">
    <name type="scientific">Paramuricea clavata</name>
    <name type="common">Red gorgonian</name>
    <name type="synonym">Violescent sea-whip</name>
    <dbReference type="NCBI Taxonomy" id="317549"/>
    <lineage>
        <taxon>Eukaryota</taxon>
        <taxon>Metazoa</taxon>
        <taxon>Cnidaria</taxon>
        <taxon>Anthozoa</taxon>
        <taxon>Octocorallia</taxon>
        <taxon>Malacalcyonacea</taxon>
        <taxon>Plexauridae</taxon>
        <taxon>Paramuricea</taxon>
    </lineage>
</organism>
<evidence type="ECO:0000313" key="2">
    <source>
        <dbReference type="Proteomes" id="UP001152795"/>
    </source>
</evidence>